<dbReference type="PANTHER" id="PTHR10344:SF4">
    <property type="entry name" value="UMP-CMP KINASE 2, MITOCHONDRIAL"/>
    <property type="match status" value="1"/>
</dbReference>
<dbReference type="NCBIfam" id="TIGR00041">
    <property type="entry name" value="DTMP_kinase"/>
    <property type="match status" value="1"/>
</dbReference>
<dbReference type="HAMAP" id="MF_00165">
    <property type="entry name" value="Thymidylate_kinase"/>
    <property type="match status" value="1"/>
</dbReference>
<accession>A0A2Z4LMM8</accession>
<evidence type="ECO:0000256" key="8">
    <source>
        <dbReference type="ARBA" id="ARBA00022840"/>
    </source>
</evidence>
<feature type="binding site" evidence="11">
    <location>
        <begin position="13"/>
        <end position="20"/>
    </location>
    <ligand>
        <name>ATP</name>
        <dbReference type="ChEBI" id="CHEBI:30616"/>
    </ligand>
</feature>
<keyword evidence="6 11" id="KW-0547">Nucleotide-binding</keyword>
<protein>
    <recommendedName>
        <fullName evidence="3 11">Thymidylate kinase</fullName>
        <ecNumber evidence="2 11">2.7.4.9</ecNumber>
    </recommendedName>
    <alternativeName>
        <fullName evidence="11">dTMP kinase</fullName>
    </alternativeName>
</protein>
<keyword evidence="5 11" id="KW-0545">Nucleotide biosynthesis</keyword>
<evidence type="ECO:0000256" key="6">
    <source>
        <dbReference type="ARBA" id="ARBA00022741"/>
    </source>
</evidence>
<dbReference type="Gene3D" id="3.40.50.300">
    <property type="entry name" value="P-loop containing nucleotide triphosphate hydrolases"/>
    <property type="match status" value="1"/>
</dbReference>
<dbReference type="InterPro" id="IPR018095">
    <property type="entry name" value="Thymidylate_kin_CS"/>
</dbReference>
<comment type="catalytic activity">
    <reaction evidence="9 11">
        <text>dTMP + ATP = dTDP + ADP</text>
        <dbReference type="Rhea" id="RHEA:13517"/>
        <dbReference type="ChEBI" id="CHEBI:30616"/>
        <dbReference type="ChEBI" id="CHEBI:58369"/>
        <dbReference type="ChEBI" id="CHEBI:63528"/>
        <dbReference type="ChEBI" id="CHEBI:456216"/>
        <dbReference type="EC" id="2.7.4.9"/>
    </reaction>
</comment>
<evidence type="ECO:0000256" key="3">
    <source>
        <dbReference type="ARBA" id="ARBA00017144"/>
    </source>
</evidence>
<reference evidence="13" key="1">
    <citation type="submission" date="2018-06" db="EMBL/GenBank/DDBJ databases">
        <title>Complete genome sequences of Mycoplasma anatis, M. anseris and M. cloacale type strains.</title>
        <authorList>
            <person name="Grozner D."/>
            <person name="Forro B."/>
            <person name="Sulyok K.M."/>
            <person name="Marton S."/>
            <person name="Kreizinger Z."/>
            <person name="Banyai K."/>
            <person name="Gyuranecz M."/>
        </authorList>
    </citation>
    <scope>NUCLEOTIDE SEQUENCE [LARGE SCALE GENOMIC DNA]</scope>
    <source>
        <strain evidence="13">NCTC 10199</strain>
    </source>
</reference>
<dbReference type="KEGG" id="mclo:DK849_02490"/>
<keyword evidence="4 11" id="KW-0808">Transferase</keyword>
<dbReference type="GO" id="GO:0006227">
    <property type="term" value="P:dUDP biosynthetic process"/>
    <property type="evidence" value="ECO:0007669"/>
    <property type="project" value="TreeGrafter"/>
</dbReference>
<dbReference type="InterPro" id="IPR018094">
    <property type="entry name" value="Thymidylate_kinase"/>
</dbReference>
<evidence type="ECO:0000256" key="7">
    <source>
        <dbReference type="ARBA" id="ARBA00022777"/>
    </source>
</evidence>
<evidence type="ECO:0000313" key="13">
    <source>
        <dbReference type="Proteomes" id="UP000249865"/>
    </source>
</evidence>
<sequence length="215" mass="24705">MKSQNGKFITIEGMDGAGKSTIISMLKVYLEENNLVDKFVFTREPGSAFSKEAEKIRNLILDNQNSFSQMVDALLFATSRRLNLEKGIWPAIESGKHVISDRYWHSSFVYQGILGEVGLQTVKQLNEIATNNTKPDFVIFLDLEPQTSVERLTHLRTSMDRLEHTDIKYYENLKEAYLNVINDDPQQFRIIDAKCDINELFQRVLNVLKQEGVLN</sequence>
<dbReference type="GO" id="GO:0005829">
    <property type="term" value="C:cytosol"/>
    <property type="evidence" value="ECO:0007669"/>
    <property type="project" value="TreeGrafter"/>
</dbReference>
<evidence type="ECO:0000256" key="9">
    <source>
        <dbReference type="ARBA" id="ARBA00048743"/>
    </source>
</evidence>
<dbReference type="EMBL" id="CP030103">
    <property type="protein sequence ID" value="AWX42914.1"/>
    <property type="molecule type" value="Genomic_DNA"/>
</dbReference>
<dbReference type="CDD" id="cd01672">
    <property type="entry name" value="TMPK"/>
    <property type="match status" value="1"/>
</dbReference>
<proteinExistence type="inferred from homology"/>
<evidence type="ECO:0000256" key="4">
    <source>
        <dbReference type="ARBA" id="ARBA00022679"/>
    </source>
</evidence>
<dbReference type="RefSeq" id="WP_029330691.1">
    <property type="nucleotide sequence ID" value="NZ_CP030103.1"/>
</dbReference>
<organism evidence="12 13">
    <name type="scientific">Metamycoplasma cloacale</name>
    <dbReference type="NCBI Taxonomy" id="92401"/>
    <lineage>
        <taxon>Bacteria</taxon>
        <taxon>Bacillati</taxon>
        <taxon>Mycoplasmatota</taxon>
        <taxon>Mycoplasmoidales</taxon>
        <taxon>Metamycoplasmataceae</taxon>
        <taxon>Metamycoplasma</taxon>
    </lineage>
</organism>
<evidence type="ECO:0000256" key="5">
    <source>
        <dbReference type="ARBA" id="ARBA00022727"/>
    </source>
</evidence>
<dbReference type="PANTHER" id="PTHR10344">
    <property type="entry name" value="THYMIDYLATE KINASE"/>
    <property type="match status" value="1"/>
</dbReference>
<dbReference type="GO" id="GO:0005524">
    <property type="term" value="F:ATP binding"/>
    <property type="evidence" value="ECO:0007669"/>
    <property type="project" value="UniProtKB-UniRule"/>
</dbReference>
<dbReference type="Proteomes" id="UP000249865">
    <property type="component" value="Chromosome"/>
</dbReference>
<name>A0A2Z4LMM8_9BACT</name>
<evidence type="ECO:0000256" key="10">
    <source>
        <dbReference type="ARBA" id="ARBA00057735"/>
    </source>
</evidence>
<dbReference type="Pfam" id="PF02223">
    <property type="entry name" value="Thymidylate_kin"/>
    <property type="match status" value="1"/>
</dbReference>
<keyword evidence="8 11" id="KW-0067">ATP-binding</keyword>
<comment type="function">
    <text evidence="10 11">Phosphorylation of dTMP to form dTDP in both de novo and salvage pathways of dTTP synthesis.</text>
</comment>
<keyword evidence="7 11" id="KW-0418">Kinase</keyword>
<comment type="similarity">
    <text evidence="1 11">Belongs to the thymidylate kinase family.</text>
</comment>
<dbReference type="InterPro" id="IPR027417">
    <property type="entry name" value="P-loop_NTPase"/>
</dbReference>
<evidence type="ECO:0000313" key="12">
    <source>
        <dbReference type="EMBL" id="AWX42914.1"/>
    </source>
</evidence>
<dbReference type="GO" id="GO:0004798">
    <property type="term" value="F:dTMP kinase activity"/>
    <property type="evidence" value="ECO:0007669"/>
    <property type="project" value="UniProtKB-UniRule"/>
</dbReference>
<evidence type="ECO:0000256" key="1">
    <source>
        <dbReference type="ARBA" id="ARBA00009776"/>
    </source>
</evidence>
<dbReference type="FunFam" id="3.40.50.300:FF:000225">
    <property type="entry name" value="Thymidylate kinase"/>
    <property type="match status" value="1"/>
</dbReference>
<gene>
    <name evidence="11 12" type="primary">tmk</name>
    <name evidence="12" type="ORF">DK849_02490</name>
</gene>
<dbReference type="GO" id="GO:0006233">
    <property type="term" value="P:dTDP biosynthetic process"/>
    <property type="evidence" value="ECO:0007669"/>
    <property type="project" value="InterPro"/>
</dbReference>
<evidence type="ECO:0000256" key="2">
    <source>
        <dbReference type="ARBA" id="ARBA00012980"/>
    </source>
</evidence>
<dbReference type="OrthoDB" id="9774907at2"/>
<dbReference type="SUPFAM" id="SSF52540">
    <property type="entry name" value="P-loop containing nucleoside triphosphate hydrolases"/>
    <property type="match status" value="1"/>
</dbReference>
<dbReference type="GO" id="GO:0006235">
    <property type="term" value="P:dTTP biosynthetic process"/>
    <property type="evidence" value="ECO:0007669"/>
    <property type="project" value="UniProtKB-UniRule"/>
</dbReference>
<dbReference type="AlphaFoldDB" id="A0A2Z4LMM8"/>
<dbReference type="InterPro" id="IPR039430">
    <property type="entry name" value="Thymidylate_kin-like_dom"/>
</dbReference>
<keyword evidence="13" id="KW-1185">Reference proteome</keyword>
<dbReference type="PROSITE" id="PS01331">
    <property type="entry name" value="THYMIDYLATE_KINASE"/>
    <property type="match status" value="1"/>
</dbReference>
<dbReference type="EC" id="2.7.4.9" evidence="2 11"/>
<evidence type="ECO:0000256" key="11">
    <source>
        <dbReference type="HAMAP-Rule" id="MF_00165"/>
    </source>
</evidence>